<dbReference type="EMBL" id="SJPW01000005">
    <property type="protein sequence ID" value="TWU50952.1"/>
    <property type="molecule type" value="Genomic_DNA"/>
</dbReference>
<dbReference type="GO" id="GO:0051156">
    <property type="term" value="P:glucose 6-phosphate metabolic process"/>
    <property type="evidence" value="ECO:0007669"/>
    <property type="project" value="TreeGrafter"/>
</dbReference>
<dbReference type="InterPro" id="IPR001672">
    <property type="entry name" value="G6P_Isomerase"/>
</dbReference>
<gene>
    <name evidence="4" type="primary">pgi_2</name>
    <name evidence="4" type="ORF">Poly51_42450</name>
</gene>
<dbReference type="GO" id="GO:0004347">
    <property type="term" value="F:glucose-6-phosphate isomerase activity"/>
    <property type="evidence" value="ECO:0007669"/>
    <property type="project" value="UniProtKB-EC"/>
</dbReference>
<reference evidence="4 5" key="1">
    <citation type="submission" date="2019-02" db="EMBL/GenBank/DDBJ databases">
        <title>Deep-cultivation of Planctomycetes and their phenomic and genomic characterization uncovers novel biology.</title>
        <authorList>
            <person name="Wiegand S."/>
            <person name="Jogler M."/>
            <person name="Boedeker C."/>
            <person name="Pinto D."/>
            <person name="Vollmers J."/>
            <person name="Rivas-Marin E."/>
            <person name="Kohn T."/>
            <person name="Peeters S.H."/>
            <person name="Heuer A."/>
            <person name="Rast P."/>
            <person name="Oberbeckmann S."/>
            <person name="Bunk B."/>
            <person name="Jeske O."/>
            <person name="Meyerdierks A."/>
            <person name="Storesund J.E."/>
            <person name="Kallscheuer N."/>
            <person name="Luecker S."/>
            <person name="Lage O.M."/>
            <person name="Pohl T."/>
            <person name="Merkel B.J."/>
            <person name="Hornburger P."/>
            <person name="Mueller R.-W."/>
            <person name="Bruemmer F."/>
            <person name="Labrenz M."/>
            <person name="Spormann A.M."/>
            <person name="Op Den Camp H."/>
            <person name="Overmann J."/>
            <person name="Amann R."/>
            <person name="Jetten M.S.M."/>
            <person name="Mascher T."/>
            <person name="Medema M.H."/>
            <person name="Devos D.P."/>
            <person name="Kaster A.-K."/>
            <person name="Ovreas L."/>
            <person name="Rohde M."/>
            <person name="Galperin M.Y."/>
            <person name="Jogler C."/>
        </authorList>
    </citation>
    <scope>NUCLEOTIDE SEQUENCE [LARGE SCALE GENOMIC DNA]</scope>
    <source>
        <strain evidence="4 5">Poly51</strain>
    </source>
</reference>
<protein>
    <submittedName>
        <fullName evidence="4">Glucose-6-phosphate isomerase</fullName>
        <ecNumber evidence="4">5.3.1.9</ecNumber>
    </submittedName>
</protein>
<dbReference type="SUPFAM" id="SSF53697">
    <property type="entry name" value="SIS domain"/>
    <property type="match status" value="1"/>
</dbReference>
<sequence length="412" mass="45385">MSLLRFDAAGCISDEWGIQPAQTNALAATLLGMRNEWTQHPSAPFFRWPENQFSAYLADRTDSELGRVFKVANGLHDHIDAVVVIGTGDVTLGVKAMRDACSDPYHNELSRAARGSKPRMYFAGDRFDNDATASLIHRITEGGYGDSPAEKRWAIVVIDPVGQTPETAVALRQFVSVLERSLGGEADAWLPRLLIPITSANSRLDRLAAEIGCQQVFSVPPELGNLSDDLFRVLSPVGLLPAAMLGLDCVKLLEGAAAINDHFIATDYADNLVLKQVAVEHVISKHRGHPTAETNVWVDALKTAARWRDRLNQATTPSHGKLINHITVDQDRQDRLVVGKSRRDQDHLNAIGDQTLTTLNRNAIQAANDQPKDGRHPTTQTIFPTVDTFVLGQWFQMSMIARALRHELSLKT</sequence>
<keyword evidence="3 4" id="KW-0413">Isomerase</keyword>
<dbReference type="RefSeq" id="WP_146459618.1">
    <property type="nucleotide sequence ID" value="NZ_SJPW01000005.1"/>
</dbReference>
<dbReference type="GO" id="GO:0005829">
    <property type="term" value="C:cytosol"/>
    <property type="evidence" value="ECO:0007669"/>
    <property type="project" value="TreeGrafter"/>
</dbReference>
<dbReference type="InterPro" id="IPR046348">
    <property type="entry name" value="SIS_dom_sf"/>
</dbReference>
<evidence type="ECO:0000313" key="5">
    <source>
        <dbReference type="Proteomes" id="UP000318288"/>
    </source>
</evidence>
<dbReference type="GO" id="GO:0006094">
    <property type="term" value="P:gluconeogenesis"/>
    <property type="evidence" value="ECO:0007669"/>
    <property type="project" value="UniProtKB-KW"/>
</dbReference>
<dbReference type="GO" id="GO:0048029">
    <property type="term" value="F:monosaccharide binding"/>
    <property type="evidence" value="ECO:0007669"/>
    <property type="project" value="TreeGrafter"/>
</dbReference>
<dbReference type="Gene3D" id="3.40.50.10490">
    <property type="entry name" value="Glucose-6-phosphate isomerase like protein, domain 1"/>
    <property type="match status" value="3"/>
</dbReference>
<dbReference type="PANTHER" id="PTHR11469:SF1">
    <property type="entry name" value="GLUCOSE-6-PHOSPHATE ISOMERASE"/>
    <property type="match status" value="1"/>
</dbReference>
<proteinExistence type="predicted"/>
<evidence type="ECO:0000256" key="1">
    <source>
        <dbReference type="ARBA" id="ARBA00022432"/>
    </source>
</evidence>
<evidence type="ECO:0000256" key="3">
    <source>
        <dbReference type="ARBA" id="ARBA00023235"/>
    </source>
</evidence>
<accession>A0A5C6EPE0</accession>
<dbReference type="PANTHER" id="PTHR11469">
    <property type="entry name" value="GLUCOSE-6-PHOSPHATE ISOMERASE"/>
    <property type="match status" value="1"/>
</dbReference>
<dbReference type="GO" id="GO:0097367">
    <property type="term" value="F:carbohydrate derivative binding"/>
    <property type="evidence" value="ECO:0007669"/>
    <property type="project" value="InterPro"/>
</dbReference>
<dbReference type="EC" id="5.3.1.9" evidence="4"/>
<dbReference type="Proteomes" id="UP000318288">
    <property type="component" value="Unassembled WGS sequence"/>
</dbReference>
<evidence type="ECO:0000313" key="4">
    <source>
        <dbReference type="EMBL" id="TWU50952.1"/>
    </source>
</evidence>
<dbReference type="AlphaFoldDB" id="A0A5C6EPE0"/>
<evidence type="ECO:0000256" key="2">
    <source>
        <dbReference type="ARBA" id="ARBA00023152"/>
    </source>
</evidence>
<dbReference type="GO" id="GO:0006096">
    <property type="term" value="P:glycolytic process"/>
    <property type="evidence" value="ECO:0007669"/>
    <property type="project" value="UniProtKB-KW"/>
</dbReference>
<keyword evidence="2" id="KW-0324">Glycolysis</keyword>
<dbReference type="PROSITE" id="PS51463">
    <property type="entry name" value="P_GLUCOSE_ISOMERASE_3"/>
    <property type="match status" value="1"/>
</dbReference>
<comment type="caution">
    <text evidence="4">The sequence shown here is derived from an EMBL/GenBank/DDBJ whole genome shotgun (WGS) entry which is preliminary data.</text>
</comment>
<keyword evidence="1" id="KW-0312">Gluconeogenesis</keyword>
<organism evidence="4 5">
    <name type="scientific">Rubripirellula tenax</name>
    <dbReference type="NCBI Taxonomy" id="2528015"/>
    <lineage>
        <taxon>Bacteria</taxon>
        <taxon>Pseudomonadati</taxon>
        <taxon>Planctomycetota</taxon>
        <taxon>Planctomycetia</taxon>
        <taxon>Pirellulales</taxon>
        <taxon>Pirellulaceae</taxon>
        <taxon>Rubripirellula</taxon>
    </lineage>
</organism>
<keyword evidence="5" id="KW-1185">Reference proteome</keyword>
<dbReference type="OrthoDB" id="140919at2"/>
<name>A0A5C6EPE0_9BACT</name>